<dbReference type="EMBL" id="KC152967">
    <property type="protein sequence ID" value="AFX65212.1"/>
    <property type="molecule type" value="Genomic_DNA"/>
</dbReference>
<reference evidence="2" key="2">
    <citation type="submission" date="2021-05" db="EMBL/GenBank/DDBJ databases">
        <title>Comparative Genomics of Plasmidial Prophages Sato and Sole Expands the Genetic Diversity found in the Genus Betatectivirus.</title>
        <authorList>
            <person name="Gillis A."/>
            <person name="Hock L."/>
            <person name="Mahillon J."/>
        </authorList>
    </citation>
    <scope>NUCLEOTIDE SEQUENCE</scope>
    <source>
        <strain evidence="2">Sole</strain>
    </source>
</reference>
<dbReference type="Proteomes" id="UP000683116">
    <property type="component" value="Segment"/>
</dbReference>
<gene>
    <name evidence="2" type="ORF">Sole_gp08</name>
</gene>
<name>K7XJB2_9VIRU</name>
<keyword evidence="3" id="KW-1185">Reference proteome</keyword>
<sequence>MKDKIHELIIELLQMDKSVVSKEFIVKRLLEIEKEG</sequence>
<evidence type="ECO:0000313" key="1">
    <source>
        <dbReference type="EMBL" id="AFX65212.1"/>
    </source>
</evidence>
<dbReference type="EMBL" id="MZ089979">
    <property type="protein sequence ID" value="QWE49660.1"/>
    <property type="molecule type" value="Genomic_DNA"/>
</dbReference>
<proteinExistence type="predicted"/>
<organism evidence="1">
    <name type="scientific">Bacillus phage Sole</name>
    <dbReference type="NCBI Taxonomy" id="1260287"/>
    <lineage>
        <taxon>Viruses</taxon>
        <taxon>Varidnaviria</taxon>
        <taxon>Bamfordvirae</taxon>
        <taxon>Preplasmiviricota</taxon>
        <taxon>Prepoliviricotina</taxon>
        <taxon>Tectiliviricetes</taxon>
        <taxon>Kalamavirales</taxon>
        <taxon>Tectiviridae</taxon>
        <taxon>Betatectivirus</taxon>
        <taxon>Betatectivirus sole</taxon>
    </lineage>
</organism>
<evidence type="ECO:0000313" key="3">
    <source>
        <dbReference type="Proteomes" id="UP000683116"/>
    </source>
</evidence>
<accession>K7XJB2</accession>
<reference evidence="1" key="1">
    <citation type="journal article" date="2013" name="Res. Microbiol.">
        <title>Identification of five novel tectiviruses in Bacillus strains: analysis of a highly variable region generating genetic diversity.</title>
        <authorList>
            <person name="Jalasvuori M."/>
            <person name="Palmu S."/>
            <person name="Gillis A."/>
            <person name="Kokko H."/>
            <person name="Mahillon J."/>
            <person name="Bamford J.K."/>
            <person name="Fornelos N."/>
        </authorList>
    </citation>
    <scope>NUCLEOTIDE SEQUENCE</scope>
</reference>
<evidence type="ECO:0000313" key="2">
    <source>
        <dbReference type="EMBL" id="QWE49660.1"/>
    </source>
</evidence>
<protein>
    <submittedName>
        <fullName evidence="1">Putative gene regulator</fullName>
    </submittedName>
</protein>